<comment type="caution">
    <text evidence="1">The sequence shown here is derived from an EMBL/GenBank/DDBJ whole genome shotgun (WGS) entry which is preliminary data.</text>
</comment>
<sequence>MRRAGVVISAALIFSLLLLTATVMPVPSGKSNFVFGSYGKTIKVNQTLNETMRDVLKEVRVSNLAPPISIPGWNLLYTVTYKGVSYSIFSSGNDTYIVLWDSKGIKGKEKAELVLVKEKKNQRVLQKAEDNSSLIIYGSVGRTYLIKSKLIPMPLQNYNYIHDGEAYAEWYYPVGSWKATNHAKGRWYILYGVAITGAYDLSYEDHAVGVTCCRTNHYITGVGTVASQVRHDTHHMLCVWDYLGILSRHCDMYAWYSVDAWLNTDWDAHGSDNGAFGCSCP</sequence>
<evidence type="ECO:0000313" key="2">
    <source>
        <dbReference type="Proteomes" id="UP000277582"/>
    </source>
</evidence>
<organism evidence="1 2">
    <name type="scientific">Candidatus Methanodesulfokora washburnensis</name>
    <dbReference type="NCBI Taxonomy" id="2478471"/>
    <lineage>
        <taxon>Archaea</taxon>
        <taxon>Thermoproteota</taxon>
        <taxon>Candidatus Korarchaeia</taxon>
        <taxon>Candidatus Korarchaeia incertae sedis</taxon>
        <taxon>Candidatus Methanodesulfokora</taxon>
    </lineage>
</organism>
<gene>
    <name evidence="1" type="ORF">D6D85_06070</name>
</gene>
<dbReference type="RefSeq" id="WP_125671131.1">
    <property type="nucleotide sequence ID" value="NZ_RCOS01000073.1"/>
</dbReference>
<dbReference type="EMBL" id="RCOS01000073">
    <property type="protein sequence ID" value="RSN75541.1"/>
    <property type="molecule type" value="Genomic_DNA"/>
</dbReference>
<accession>A0A3R9QZ41</accession>
<dbReference type="AlphaFoldDB" id="A0A3R9QZ41"/>
<proteinExistence type="predicted"/>
<name>A0A3R9QZ41_9CREN</name>
<evidence type="ECO:0000313" key="1">
    <source>
        <dbReference type="EMBL" id="RSN75541.1"/>
    </source>
</evidence>
<keyword evidence="2" id="KW-1185">Reference proteome</keyword>
<protein>
    <submittedName>
        <fullName evidence="1">Uncharacterized protein</fullName>
    </submittedName>
</protein>
<dbReference type="Proteomes" id="UP000277582">
    <property type="component" value="Unassembled WGS sequence"/>
</dbReference>
<reference evidence="1 2" key="1">
    <citation type="submission" date="2018-10" db="EMBL/GenBank/DDBJ databases">
        <title>Co-occurring genomic capacity for anaerobic methane metabolism and dissimilatory sulfite reduction discovered in the Korarchaeota.</title>
        <authorList>
            <person name="Mckay L.J."/>
            <person name="Dlakic M."/>
            <person name="Fields M.W."/>
            <person name="Delmont T.O."/>
            <person name="Eren A.M."/>
            <person name="Jay Z.J."/>
            <person name="Klingelsmith K.B."/>
            <person name="Rusch D.B."/>
            <person name="Inskeep W.P."/>
        </authorList>
    </citation>
    <scope>NUCLEOTIDE SEQUENCE [LARGE SCALE GENOMIC DNA]</scope>
    <source>
        <strain evidence="1 2">MDKW</strain>
    </source>
</reference>